<organism evidence="8 9">
    <name type="scientific">Paramagnetospirillum caucaseum</name>
    <dbReference type="NCBI Taxonomy" id="1244869"/>
    <lineage>
        <taxon>Bacteria</taxon>
        <taxon>Pseudomonadati</taxon>
        <taxon>Pseudomonadota</taxon>
        <taxon>Alphaproteobacteria</taxon>
        <taxon>Rhodospirillales</taxon>
        <taxon>Magnetospirillaceae</taxon>
        <taxon>Paramagnetospirillum</taxon>
    </lineage>
</organism>
<protein>
    <recommendedName>
        <fullName evidence="10">DoxX family protein</fullName>
    </recommendedName>
</protein>
<gene>
    <name evidence="8" type="ORF">H261_02876</name>
</gene>
<name>M2ZAZ1_9PROT</name>
<evidence type="ECO:0000313" key="9">
    <source>
        <dbReference type="Proteomes" id="UP000011744"/>
    </source>
</evidence>
<dbReference type="Proteomes" id="UP000011744">
    <property type="component" value="Unassembled WGS sequence"/>
</dbReference>
<evidence type="ECO:0008006" key="10">
    <source>
        <dbReference type="Google" id="ProtNLM"/>
    </source>
</evidence>
<evidence type="ECO:0000256" key="3">
    <source>
        <dbReference type="ARBA" id="ARBA00022475"/>
    </source>
</evidence>
<dbReference type="InterPro" id="IPR032808">
    <property type="entry name" value="DoxX"/>
</dbReference>
<dbReference type="RefSeq" id="WP_008614162.1">
    <property type="nucleotide sequence ID" value="NZ_AONQ01000004.1"/>
</dbReference>
<comment type="similarity">
    <text evidence="2">Belongs to the DoxX family.</text>
</comment>
<evidence type="ECO:0000256" key="4">
    <source>
        <dbReference type="ARBA" id="ARBA00022692"/>
    </source>
</evidence>
<reference evidence="8 9" key="1">
    <citation type="journal article" date="2014" name="Genome Announc.">
        <title>Draft Genome Sequence of Magnetospirillum sp. Strain SO-1, a Freshwater Magnetotactic Bacterium Isolated from the Ol'khovka River, Russia.</title>
        <authorList>
            <person name="Grouzdev D.S."/>
            <person name="Dziuba M.V."/>
            <person name="Sukhacheva M.S."/>
            <person name="Mardanov A.V."/>
            <person name="Beletskiy A.V."/>
            <person name="Kuznetsov B.B."/>
            <person name="Skryabin K.G."/>
        </authorList>
    </citation>
    <scope>NUCLEOTIDE SEQUENCE [LARGE SCALE GENOMIC DNA]</scope>
    <source>
        <strain evidence="8 9">SO-1</strain>
    </source>
</reference>
<keyword evidence="5 7" id="KW-1133">Transmembrane helix</keyword>
<dbReference type="EMBL" id="AONQ01000004">
    <property type="protein sequence ID" value="EME71570.1"/>
    <property type="molecule type" value="Genomic_DNA"/>
</dbReference>
<dbReference type="Pfam" id="PF07681">
    <property type="entry name" value="DoxX"/>
    <property type="match status" value="1"/>
</dbReference>
<dbReference type="PANTHER" id="PTHR33452">
    <property type="entry name" value="OXIDOREDUCTASE CATD-RELATED"/>
    <property type="match status" value="1"/>
</dbReference>
<keyword evidence="6 7" id="KW-0472">Membrane</keyword>
<evidence type="ECO:0000313" key="8">
    <source>
        <dbReference type="EMBL" id="EME71570.1"/>
    </source>
</evidence>
<evidence type="ECO:0000256" key="6">
    <source>
        <dbReference type="ARBA" id="ARBA00023136"/>
    </source>
</evidence>
<accession>M2ZAZ1</accession>
<sequence>MSTLSLSSASSAKPLLPAVAPITAALSPLAEPMVRVTAGLLLVPHGAQKLFGWFGGYGLEATGQFFAAKLGLPAGLALLAGLIEFAGGLMLAAGLLTRPVAALVAGLMAAAVFGVHLGKGFFWTSGGYEYPLMWGIVAVAFVIRGGGRFSADALIGREI</sequence>
<keyword evidence="4 7" id="KW-0812">Transmembrane</keyword>
<evidence type="ECO:0000256" key="7">
    <source>
        <dbReference type="SAM" id="Phobius"/>
    </source>
</evidence>
<dbReference type="STRING" id="1244869.H261_02876"/>
<dbReference type="PANTHER" id="PTHR33452:SF1">
    <property type="entry name" value="INNER MEMBRANE PROTEIN YPHA-RELATED"/>
    <property type="match status" value="1"/>
</dbReference>
<keyword evidence="9" id="KW-1185">Reference proteome</keyword>
<dbReference type="OrthoDB" id="5398343at2"/>
<dbReference type="AlphaFoldDB" id="M2ZAZ1"/>
<evidence type="ECO:0000256" key="1">
    <source>
        <dbReference type="ARBA" id="ARBA00004651"/>
    </source>
</evidence>
<dbReference type="GO" id="GO:0005886">
    <property type="term" value="C:plasma membrane"/>
    <property type="evidence" value="ECO:0007669"/>
    <property type="project" value="UniProtKB-SubCell"/>
</dbReference>
<feature type="transmembrane region" description="Helical" evidence="7">
    <location>
        <begin position="100"/>
        <end position="118"/>
    </location>
</feature>
<evidence type="ECO:0000256" key="5">
    <source>
        <dbReference type="ARBA" id="ARBA00022989"/>
    </source>
</evidence>
<keyword evidence="3" id="KW-1003">Cell membrane</keyword>
<evidence type="ECO:0000256" key="2">
    <source>
        <dbReference type="ARBA" id="ARBA00006679"/>
    </source>
</evidence>
<comment type="subcellular location">
    <subcellularLocation>
        <location evidence="1">Cell membrane</location>
        <topology evidence="1">Multi-pass membrane protein</topology>
    </subcellularLocation>
</comment>
<dbReference type="InterPro" id="IPR051907">
    <property type="entry name" value="DoxX-like_oxidoreductase"/>
</dbReference>
<feature type="transmembrane region" description="Helical" evidence="7">
    <location>
        <begin position="74"/>
        <end position="93"/>
    </location>
</feature>
<dbReference type="eggNOG" id="COG2259">
    <property type="taxonomic scope" value="Bacteria"/>
</dbReference>
<comment type="caution">
    <text evidence="8">The sequence shown here is derived from an EMBL/GenBank/DDBJ whole genome shotgun (WGS) entry which is preliminary data.</text>
</comment>
<proteinExistence type="inferred from homology"/>
<dbReference type="PATRIC" id="fig|1244869.3.peg.574"/>
<feature type="transmembrane region" description="Helical" evidence="7">
    <location>
        <begin position="130"/>
        <end position="147"/>
    </location>
</feature>